<evidence type="ECO:0000313" key="3">
    <source>
        <dbReference type="Proteomes" id="UP000006304"/>
    </source>
</evidence>
<feature type="transmembrane region" description="Helical" evidence="1">
    <location>
        <begin position="130"/>
        <end position="150"/>
    </location>
</feature>
<dbReference type="STRING" id="1133849.O3I_012755"/>
<dbReference type="RefSeq" id="WP_014983367.1">
    <property type="nucleotide sequence ID" value="NC_018681.1"/>
</dbReference>
<keyword evidence="1" id="KW-1133">Transmembrane helix</keyword>
<keyword evidence="1" id="KW-0812">Transmembrane</keyword>
<protein>
    <recommendedName>
        <fullName evidence="4">DUF1772 domain-containing protein</fullName>
    </recommendedName>
</protein>
<evidence type="ECO:0008006" key="4">
    <source>
        <dbReference type="Google" id="ProtNLM"/>
    </source>
</evidence>
<organism evidence="2 3">
    <name type="scientific">Nocardia brasiliensis (strain ATCC 700358 / HUJEG-1)</name>
    <dbReference type="NCBI Taxonomy" id="1133849"/>
    <lineage>
        <taxon>Bacteria</taxon>
        <taxon>Bacillati</taxon>
        <taxon>Actinomycetota</taxon>
        <taxon>Actinomycetes</taxon>
        <taxon>Mycobacteriales</taxon>
        <taxon>Nocardiaceae</taxon>
        <taxon>Nocardia</taxon>
    </lineage>
</organism>
<evidence type="ECO:0000256" key="1">
    <source>
        <dbReference type="SAM" id="Phobius"/>
    </source>
</evidence>
<feature type="transmembrane region" description="Helical" evidence="1">
    <location>
        <begin position="12"/>
        <end position="36"/>
    </location>
</feature>
<keyword evidence="1" id="KW-0472">Membrane</keyword>
<gene>
    <name evidence="2" type="ORF">O3I_012755</name>
</gene>
<dbReference type="eggNOG" id="ENOG5032I54">
    <property type="taxonomic scope" value="Bacteria"/>
</dbReference>
<feature type="transmembrane region" description="Helical" evidence="1">
    <location>
        <begin position="83"/>
        <end position="101"/>
    </location>
</feature>
<dbReference type="KEGG" id="nbr:O3I_012755"/>
<accession>K0ESP3</accession>
<name>K0ESP3_NOCB7</name>
<sequence>MSESIVRPVRSLALLATGLLAGAFGYGAANLAPTFHRVPLQMRLEFHTELMKNNSVSMQITMAAAALSCLGLAVLLRGRARALAAGAGALVVGSFLVTRLGNVPINHQINRWAVEGAPADYLSILTRWDFFHYLRTGTALAAFVVIIVLVMRPERRREESATRIMADRPQ</sequence>
<reference evidence="2 3" key="1">
    <citation type="journal article" date="2012" name="J. Bacteriol.">
        <title>Complete genome sequence of Nocardia brasiliensis HUJEG-1.</title>
        <authorList>
            <person name="Vera-Cabrera L."/>
            <person name="Ortiz-Lopez R."/>
            <person name="Elizondo-Gonzalez R."/>
            <person name="Perez-Maya A.A."/>
            <person name="Ocampo-Candiani J."/>
        </authorList>
    </citation>
    <scope>NUCLEOTIDE SEQUENCE [LARGE SCALE GENOMIC DNA]</scope>
    <source>
        <strain evidence="3">ATCC 700358</strain>
    </source>
</reference>
<evidence type="ECO:0000313" key="2">
    <source>
        <dbReference type="EMBL" id="AFU00512.1"/>
    </source>
</evidence>
<feature type="transmembrane region" description="Helical" evidence="1">
    <location>
        <begin position="56"/>
        <end position="76"/>
    </location>
</feature>
<keyword evidence="3" id="KW-1185">Reference proteome</keyword>
<dbReference type="AlphaFoldDB" id="K0ESP3"/>
<dbReference type="Proteomes" id="UP000006304">
    <property type="component" value="Chromosome"/>
</dbReference>
<dbReference type="InterPro" id="IPR013901">
    <property type="entry name" value="Anthrone_oxy"/>
</dbReference>
<dbReference type="EMBL" id="CP003876">
    <property type="protein sequence ID" value="AFU00512.1"/>
    <property type="molecule type" value="Genomic_DNA"/>
</dbReference>
<proteinExistence type="predicted"/>
<dbReference type="HOGENOM" id="CLU_111152_1_1_11"/>
<dbReference type="Pfam" id="PF08592">
    <property type="entry name" value="Anthrone_oxy"/>
    <property type="match status" value="1"/>
</dbReference>